<dbReference type="Proteomes" id="UP000054359">
    <property type="component" value="Unassembled WGS sequence"/>
</dbReference>
<dbReference type="Pfam" id="PF13843">
    <property type="entry name" value="DDE_Tnp_1_7"/>
    <property type="match status" value="1"/>
</dbReference>
<protein>
    <submittedName>
        <fullName evidence="3">PiggyBac transposable element-derived protein 4</fullName>
    </submittedName>
</protein>
<reference evidence="3 4" key="1">
    <citation type="submission" date="2013-11" db="EMBL/GenBank/DDBJ databases">
        <title>Genome sequencing of Stegodyphus mimosarum.</title>
        <authorList>
            <person name="Bechsgaard J."/>
        </authorList>
    </citation>
    <scope>NUCLEOTIDE SEQUENCE [LARGE SCALE GENOMIC DNA]</scope>
</reference>
<dbReference type="OMA" id="ITERSFH"/>
<feature type="non-terminal residue" evidence="3">
    <location>
        <position position="185"/>
    </location>
</feature>
<dbReference type="InterPro" id="IPR029526">
    <property type="entry name" value="PGBD"/>
</dbReference>
<organism evidence="3 4">
    <name type="scientific">Stegodyphus mimosarum</name>
    <name type="common">African social velvet spider</name>
    <dbReference type="NCBI Taxonomy" id="407821"/>
    <lineage>
        <taxon>Eukaryota</taxon>
        <taxon>Metazoa</taxon>
        <taxon>Ecdysozoa</taxon>
        <taxon>Arthropoda</taxon>
        <taxon>Chelicerata</taxon>
        <taxon>Arachnida</taxon>
        <taxon>Araneae</taxon>
        <taxon>Araneomorphae</taxon>
        <taxon>Entelegynae</taxon>
        <taxon>Eresoidea</taxon>
        <taxon>Eresidae</taxon>
        <taxon>Stegodyphus</taxon>
    </lineage>
</organism>
<dbReference type="InterPro" id="IPR032718">
    <property type="entry name" value="PGBD4_Znf_C"/>
</dbReference>
<evidence type="ECO:0000259" key="2">
    <source>
        <dbReference type="Pfam" id="PF13843"/>
    </source>
</evidence>
<dbReference type="OrthoDB" id="6437726at2759"/>
<evidence type="ECO:0000313" key="4">
    <source>
        <dbReference type="Proteomes" id="UP000054359"/>
    </source>
</evidence>
<dbReference type="PANTHER" id="PTHR46599">
    <property type="entry name" value="PIGGYBAC TRANSPOSABLE ELEMENT-DERIVED PROTEIN 4"/>
    <property type="match status" value="1"/>
</dbReference>
<accession>A0A087TVY7</accession>
<gene>
    <name evidence="3" type="ORF">X975_13683</name>
</gene>
<sequence length="185" mass="21437">MDNKPVTIFTTVNSPSTTATVRRKNKDGSITHVSCPTAIATYNEIMEGVDHFDQLRERYEIGRRSRKWWHRILYFLIDLASREDSGPQDQLHFRLRLARQLISGFSSRKRKGRPASFLSSKKTVPDDVRLTKVGDHMPTVQKTYRRCRLCSTKGHEKRTRYVCTACNVPLCIHPCFLKFHGKLTL</sequence>
<evidence type="ECO:0000313" key="3">
    <source>
        <dbReference type="EMBL" id="KFM69276.1"/>
    </source>
</evidence>
<dbReference type="EMBL" id="KK117005">
    <property type="protein sequence ID" value="KFM69276.1"/>
    <property type="molecule type" value="Genomic_DNA"/>
</dbReference>
<dbReference type="AlphaFoldDB" id="A0A087TVY7"/>
<evidence type="ECO:0000259" key="1">
    <source>
        <dbReference type="Pfam" id="PF13842"/>
    </source>
</evidence>
<proteinExistence type="predicted"/>
<dbReference type="Pfam" id="PF13842">
    <property type="entry name" value="zf-Tnp_2"/>
    <property type="match status" value="1"/>
</dbReference>
<keyword evidence="4" id="KW-1185">Reference proteome</keyword>
<feature type="domain" description="PiggyBac transposable element-derived protein" evidence="2">
    <location>
        <begin position="6"/>
        <end position="80"/>
    </location>
</feature>
<feature type="domain" description="PiggyBac transposable element-derived protein 4 C-terminal zinc-finger" evidence="1">
    <location>
        <begin position="141"/>
        <end position="180"/>
    </location>
</feature>
<dbReference type="STRING" id="407821.A0A087TVY7"/>
<name>A0A087TVY7_STEMI</name>
<dbReference type="PANTHER" id="PTHR46599:SF2">
    <property type="entry name" value="PIGGYBAC TRANSPOSABLE ELEMENT-DERIVED PROTEIN 4-LIKE"/>
    <property type="match status" value="1"/>
</dbReference>